<dbReference type="EMBL" id="VVYV01000086">
    <property type="protein sequence ID" value="KAA5411998.1"/>
    <property type="molecule type" value="Genomic_DNA"/>
</dbReference>
<keyword evidence="5" id="KW-0997">Cell inner membrane</keyword>
<evidence type="ECO:0000313" key="14">
    <source>
        <dbReference type="Proteomes" id="UP000061809"/>
    </source>
</evidence>
<evidence type="ECO:0000256" key="7">
    <source>
        <dbReference type="ARBA" id="ARBA00022927"/>
    </source>
</evidence>
<evidence type="ECO:0000256" key="8">
    <source>
        <dbReference type="ARBA" id="ARBA00022989"/>
    </source>
</evidence>
<dbReference type="InterPro" id="IPR006260">
    <property type="entry name" value="TonB/TolA_C"/>
</dbReference>
<keyword evidence="4" id="KW-1003">Cell membrane</keyword>
<evidence type="ECO:0000259" key="10">
    <source>
        <dbReference type="PROSITE" id="PS52015"/>
    </source>
</evidence>
<dbReference type="eggNOG" id="COG0810">
    <property type="taxonomic scope" value="Bacteria"/>
</dbReference>
<reference evidence="11 14" key="1">
    <citation type="journal article" date="2015" name="Science">
        <title>Genetic determinants of in vivo fitness and diet responsiveness in multiple human gut Bacteroides.</title>
        <authorList>
            <person name="Wu M."/>
            <person name="McNulty N.P."/>
            <person name="Rodionov D.A."/>
            <person name="Khoroshkin M.S."/>
            <person name="Griffin N.W."/>
            <person name="Cheng J."/>
            <person name="Latreille P."/>
            <person name="Kerstetter R.A."/>
            <person name="Terrapon N."/>
            <person name="Henrissat B."/>
            <person name="Osterman A.L."/>
            <person name="Gordon J.I."/>
        </authorList>
    </citation>
    <scope>NUCLEOTIDE SEQUENCE [LARGE SCALE GENOMIC DNA]</scope>
    <source>
        <strain evidence="11 14">WH2</strain>
    </source>
</reference>
<evidence type="ECO:0000256" key="9">
    <source>
        <dbReference type="ARBA" id="ARBA00023136"/>
    </source>
</evidence>
<evidence type="ECO:0000256" key="3">
    <source>
        <dbReference type="ARBA" id="ARBA00022448"/>
    </source>
</evidence>
<dbReference type="GO" id="GO:0015031">
    <property type="term" value="P:protein transport"/>
    <property type="evidence" value="ECO:0007669"/>
    <property type="project" value="UniProtKB-KW"/>
</dbReference>
<organism evidence="11 14">
    <name type="scientific">Bacteroides cellulosilyticus</name>
    <dbReference type="NCBI Taxonomy" id="246787"/>
    <lineage>
        <taxon>Bacteria</taxon>
        <taxon>Pseudomonadati</taxon>
        <taxon>Bacteroidota</taxon>
        <taxon>Bacteroidia</taxon>
        <taxon>Bacteroidales</taxon>
        <taxon>Bacteroidaceae</taxon>
        <taxon>Bacteroides</taxon>
    </lineage>
</organism>
<comment type="similarity">
    <text evidence="2">Belongs to the TonB family.</text>
</comment>
<dbReference type="Proteomes" id="UP000325055">
    <property type="component" value="Unassembled WGS sequence"/>
</dbReference>
<accession>A0A0P0FQS0</accession>
<evidence type="ECO:0000313" key="12">
    <source>
        <dbReference type="EMBL" id="KAA5406193.1"/>
    </source>
</evidence>
<dbReference type="PATRIC" id="fig|246787.4.peg.2767"/>
<feature type="domain" description="TonB C-terminal" evidence="10">
    <location>
        <begin position="151"/>
        <end position="247"/>
    </location>
</feature>
<dbReference type="GeneID" id="66305968"/>
<dbReference type="InterPro" id="IPR037682">
    <property type="entry name" value="TonB_C"/>
</dbReference>
<evidence type="ECO:0000313" key="11">
    <source>
        <dbReference type="EMBL" id="ALJ59925.1"/>
    </source>
</evidence>
<dbReference type="InterPro" id="IPR008969">
    <property type="entry name" value="CarboxyPept-like_regulatory"/>
</dbReference>
<keyword evidence="9" id="KW-0472">Membrane</keyword>
<dbReference type="AlphaFoldDB" id="A0A0P0FQS0"/>
<dbReference type="NCBIfam" id="TIGR01352">
    <property type="entry name" value="tonB_Cterm"/>
    <property type="match status" value="1"/>
</dbReference>
<gene>
    <name evidence="11" type="ORF">BcellWH2_02686</name>
    <name evidence="13" type="ORF">F2Y81_27335</name>
    <name evidence="12" type="ORF">F2Y86_18185</name>
</gene>
<evidence type="ECO:0000256" key="4">
    <source>
        <dbReference type="ARBA" id="ARBA00022475"/>
    </source>
</evidence>
<dbReference type="Pfam" id="PF13715">
    <property type="entry name" value="CarbopepD_reg_2"/>
    <property type="match status" value="1"/>
</dbReference>
<dbReference type="Proteomes" id="UP000448877">
    <property type="component" value="Unassembled WGS sequence"/>
</dbReference>
<protein>
    <submittedName>
        <fullName evidence="11">Gram-negative bacterial tonB protein</fullName>
    </submittedName>
    <submittedName>
        <fullName evidence="12">TonB family protein</fullName>
    </submittedName>
</protein>
<dbReference type="Pfam" id="PF03544">
    <property type="entry name" value="TonB_C"/>
    <property type="match status" value="1"/>
</dbReference>
<dbReference type="PANTHER" id="PTHR33446">
    <property type="entry name" value="PROTEIN TONB-RELATED"/>
    <property type="match status" value="1"/>
</dbReference>
<keyword evidence="8" id="KW-1133">Transmembrane helix</keyword>
<evidence type="ECO:0000313" key="15">
    <source>
        <dbReference type="Proteomes" id="UP000325055"/>
    </source>
</evidence>
<reference evidence="15 16" key="2">
    <citation type="journal article" date="2019" name="Nat. Med.">
        <title>A library of human gut bacterial isolates paired with longitudinal multiomics data enables mechanistic microbiome research.</title>
        <authorList>
            <person name="Poyet M."/>
            <person name="Groussin M."/>
            <person name="Gibbons S.M."/>
            <person name="Avila-Pacheco J."/>
            <person name="Jiang X."/>
            <person name="Kearney S.M."/>
            <person name="Perrotta A.R."/>
            <person name="Berdy B."/>
            <person name="Zhao S."/>
            <person name="Lieberman T.D."/>
            <person name="Swanson P.K."/>
            <person name="Smith M."/>
            <person name="Roesemann S."/>
            <person name="Alexander J.E."/>
            <person name="Rich S.A."/>
            <person name="Livny J."/>
            <person name="Vlamakis H."/>
            <person name="Clish C."/>
            <person name="Bullock K."/>
            <person name="Deik A."/>
            <person name="Scott J."/>
            <person name="Pierce K.A."/>
            <person name="Xavier R.J."/>
            <person name="Alm E.J."/>
        </authorList>
    </citation>
    <scope>NUCLEOTIDE SEQUENCE [LARGE SCALE GENOMIC DNA]</scope>
    <source>
        <strain evidence="13 16">BIOML-A6</strain>
        <strain evidence="12 15">BIOML-A7</strain>
    </source>
</reference>
<dbReference type="KEGG" id="bcel:BcellWH2_02686"/>
<evidence type="ECO:0000256" key="5">
    <source>
        <dbReference type="ARBA" id="ARBA00022519"/>
    </source>
</evidence>
<evidence type="ECO:0000256" key="6">
    <source>
        <dbReference type="ARBA" id="ARBA00022692"/>
    </source>
</evidence>
<dbReference type="EMBL" id="CP012801">
    <property type="protein sequence ID" value="ALJ59925.1"/>
    <property type="molecule type" value="Genomic_DNA"/>
</dbReference>
<evidence type="ECO:0000256" key="2">
    <source>
        <dbReference type="ARBA" id="ARBA00006555"/>
    </source>
</evidence>
<dbReference type="Proteomes" id="UP000061809">
    <property type="component" value="Chromosome"/>
</dbReference>
<evidence type="ECO:0000313" key="13">
    <source>
        <dbReference type="EMBL" id="KAA5411998.1"/>
    </source>
</evidence>
<dbReference type="EMBL" id="VVYW01000016">
    <property type="protein sequence ID" value="KAA5406193.1"/>
    <property type="molecule type" value="Genomic_DNA"/>
</dbReference>
<comment type="subcellular location">
    <subcellularLocation>
        <location evidence="1">Cell inner membrane</location>
        <topology evidence="1">Single-pass membrane protein</topology>
        <orientation evidence="1">Periplasmic side</orientation>
    </subcellularLocation>
</comment>
<keyword evidence="3" id="KW-0813">Transport</keyword>
<dbReference type="RefSeq" id="WP_007216621.1">
    <property type="nucleotide sequence ID" value="NZ_CABMLT010000009.1"/>
</dbReference>
<dbReference type="SUPFAM" id="SSF74653">
    <property type="entry name" value="TolA/TonB C-terminal domain"/>
    <property type="match status" value="1"/>
</dbReference>
<proteinExistence type="inferred from homology"/>
<dbReference type="InterPro" id="IPR051045">
    <property type="entry name" value="TonB-dependent_transducer"/>
</dbReference>
<dbReference type="GO" id="GO:0098797">
    <property type="term" value="C:plasma membrane protein complex"/>
    <property type="evidence" value="ECO:0007669"/>
    <property type="project" value="TreeGrafter"/>
</dbReference>
<dbReference type="PANTHER" id="PTHR33446:SF2">
    <property type="entry name" value="PROTEIN TONB"/>
    <property type="match status" value="1"/>
</dbReference>
<dbReference type="GO" id="GO:0031992">
    <property type="term" value="F:energy transducer activity"/>
    <property type="evidence" value="ECO:0007669"/>
    <property type="project" value="TreeGrafter"/>
</dbReference>
<dbReference type="GO" id="GO:0055085">
    <property type="term" value="P:transmembrane transport"/>
    <property type="evidence" value="ECO:0007669"/>
    <property type="project" value="InterPro"/>
</dbReference>
<name>A0A0P0FQS0_9BACE</name>
<keyword evidence="7" id="KW-0653">Protein transport</keyword>
<evidence type="ECO:0000313" key="16">
    <source>
        <dbReference type="Proteomes" id="UP000448877"/>
    </source>
</evidence>
<dbReference type="PROSITE" id="PS52015">
    <property type="entry name" value="TONB_CTD"/>
    <property type="match status" value="1"/>
</dbReference>
<evidence type="ECO:0000256" key="1">
    <source>
        <dbReference type="ARBA" id="ARBA00004383"/>
    </source>
</evidence>
<dbReference type="SUPFAM" id="SSF49464">
    <property type="entry name" value="Carboxypeptidase regulatory domain-like"/>
    <property type="match status" value="1"/>
</dbReference>
<dbReference type="Gene3D" id="3.30.1150.10">
    <property type="match status" value="1"/>
</dbReference>
<sequence>MKALYYNAILGILLFFPSFLKAQIRPFEPLNPDRIFFKGKVVDTDNNALPKVSIYIPGSMRGTISDSNGNFYIDAKPKETLYFTYAGKEDAYRQLQEKDTTGFIVQMQPRIQRLKNVHVRKDKKIIEKGEPYEDDRDGTFELVYADAYFPDGEEALYKFFKENQQYPQEAFKQGEEGEVLIQFTIDEKGKATDPKILRSVSPMLDQEAKRLVLSMPAWKPARQRGLCVESTFILPVYFHIDIWKQYTE</sequence>
<dbReference type="STRING" id="246787.BcellWH2_02686"/>
<keyword evidence="6" id="KW-0812">Transmembrane</keyword>